<dbReference type="InParanoid" id="D3B0L8"/>
<dbReference type="GeneID" id="31357362"/>
<evidence type="ECO:0000313" key="2">
    <source>
        <dbReference type="Proteomes" id="UP000001396"/>
    </source>
</evidence>
<organism evidence="1 2">
    <name type="scientific">Heterostelium pallidum (strain ATCC 26659 / Pp 5 / PN500)</name>
    <name type="common">Cellular slime mold</name>
    <name type="synonym">Polysphondylium pallidum</name>
    <dbReference type="NCBI Taxonomy" id="670386"/>
    <lineage>
        <taxon>Eukaryota</taxon>
        <taxon>Amoebozoa</taxon>
        <taxon>Evosea</taxon>
        <taxon>Eumycetozoa</taxon>
        <taxon>Dictyostelia</taxon>
        <taxon>Acytosteliales</taxon>
        <taxon>Acytosteliaceae</taxon>
        <taxon>Heterostelium</taxon>
    </lineage>
</organism>
<dbReference type="EMBL" id="ADBJ01000008">
    <property type="protein sequence ID" value="EFA84842.1"/>
    <property type="molecule type" value="Genomic_DNA"/>
</dbReference>
<dbReference type="RefSeq" id="XP_020436953.1">
    <property type="nucleotide sequence ID" value="XM_020572836.1"/>
</dbReference>
<name>D3B0L8_HETP5</name>
<reference evidence="1 2" key="1">
    <citation type="journal article" date="2011" name="Genome Res.">
        <title>Phylogeny-wide analysis of social amoeba genomes highlights ancient origins for complex intercellular communication.</title>
        <authorList>
            <person name="Heidel A.J."/>
            <person name="Lawal H.M."/>
            <person name="Felder M."/>
            <person name="Schilde C."/>
            <person name="Helps N.R."/>
            <person name="Tunggal B."/>
            <person name="Rivero F."/>
            <person name="John U."/>
            <person name="Schleicher M."/>
            <person name="Eichinger L."/>
            <person name="Platzer M."/>
            <person name="Noegel A.A."/>
            <person name="Schaap P."/>
            <person name="Gloeckner G."/>
        </authorList>
    </citation>
    <scope>NUCLEOTIDE SEQUENCE [LARGE SCALE GENOMIC DNA]</scope>
    <source>
        <strain evidence="2">ATCC 26659 / Pp 5 / PN500</strain>
    </source>
</reference>
<dbReference type="AlphaFoldDB" id="D3B0L8"/>
<evidence type="ECO:0000313" key="1">
    <source>
        <dbReference type="EMBL" id="EFA84842.1"/>
    </source>
</evidence>
<dbReference type="Proteomes" id="UP000001396">
    <property type="component" value="Unassembled WGS sequence"/>
</dbReference>
<comment type="caution">
    <text evidence="1">The sequence shown here is derived from an EMBL/GenBank/DDBJ whole genome shotgun (WGS) entry which is preliminary data.</text>
</comment>
<proteinExistence type="predicted"/>
<dbReference type="STRING" id="670386.D3B0L8"/>
<protein>
    <submittedName>
        <fullName evidence="1">Guanylate-binding protein</fullName>
    </submittedName>
</protein>
<sequence>MFREKMDTLKSQEPPLSDRQYQKLESDSISFVNNLYRQLLFGLEEAYKPGLIQLDKTLKELKDYYKKENNYKIKGYLTSEHSSATLTFQDKLESISIPMSNKKLLESIQSLRDFILSEFKSITNQYHNSEIYATFLNNLNNDIDRLSSQLILKNKNEMEMLLSKSIAAAIDKYKDLMNDGIKYPLRYKDLEAIHKQNKNSVNQWFITTVQIAEDEVYFSAFMVNLDKLLGEQYDVIKAYNEDKILDRCKVQSNNFKYQFKRGLGQLVLPVEEEYLEARADELRLSVLTSFKENLEVFNNTASFRQELSNFIIFEQDEKNS</sequence>
<keyword evidence="2" id="KW-1185">Reference proteome</keyword>
<gene>
    <name evidence="1" type="ORF">PPL_01835</name>
</gene>
<accession>D3B0L8</accession>